<sequence>MNFSKLSLLFQLAVMSIFVCGLHFLMLSVSSAAVGEFYYTPFQEYLFLIGTSLAVYGLNKMVAKKSFEQLGFVFLGVMTVKFILAYVFVLPLLDSHSEAYNLEKKLFFLNFILFLGIDVYLTSQILTSSGKKDKKE</sequence>
<dbReference type="RefSeq" id="WP_379811982.1">
    <property type="nucleotide sequence ID" value="NZ_JBHUPC010000013.1"/>
</dbReference>
<dbReference type="Proteomes" id="UP001597534">
    <property type="component" value="Unassembled WGS sequence"/>
</dbReference>
<keyword evidence="3" id="KW-1185">Reference proteome</keyword>
<gene>
    <name evidence="2" type="ORF">ACFS5J_09965</name>
</gene>
<organism evidence="2 3">
    <name type="scientific">Flavobacterium chuncheonense</name>
    <dbReference type="NCBI Taxonomy" id="2026653"/>
    <lineage>
        <taxon>Bacteria</taxon>
        <taxon>Pseudomonadati</taxon>
        <taxon>Bacteroidota</taxon>
        <taxon>Flavobacteriia</taxon>
        <taxon>Flavobacteriales</taxon>
        <taxon>Flavobacteriaceae</taxon>
        <taxon>Flavobacterium</taxon>
    </lineage>
</organism>
<name>A0ABW5YMQ2_9FLAO</name>
<accession>A0ABW5YMQ2</accession>
<feature type="transmembrane region" description="Helical" evidence="1">
    <location>
        <begin position="70"/>
        <end position="93"/>
    </location>
</feature>
<comment type="caution">
    <text evidence="2">The sequence shown here is derived from an EMBL/GenBank/DDBJ whole genome shotgun (WGS) entry which is preliminary data.</text>
</comment>
<protein>
    <recommendedName>
        <fullName evidence="4">ATP synthase protein I</fullName>
    </recommendedName>
</protein>
<evidence type="ECO:0000313" key="3">
    <source>
        <dbReference type="Proteomes" id="UP001597534"/>
    </source>
</evidence>
<keyword evidence="1" id="KW-1133">Transmembrane helix</keyword>
<evidence type="ECO:0008006" key="4">
    <source>
        <dbReference type="Google" id="ProtNLM"/>
    </source>
</evidence>
<keyword evidence="1" id="KW-0472">Membrane</keyword>
<feature type="transmembrane region" description="Helical" evidence="1">
    <location>
        <begin position="42"/>
        <end position="58"/>
    </location>
</feature>
<dbReference type="EMBL" id="JBHUPC010000013">
    <property type="protein sequence ID" value="MFD2892338.1"/>
    <property type="molecule type" value="Genomic_DNA"/>
</dbReference>
<evidence type="ECO:0000256" key="1">
    <source>
        <dbReference type="SAM" id="Phobius"/>
    </source>
</evidence>
<reference evidence="3" key="1">
    <citation type="journal article" date="2019" name="Int. J. Syst. Evol. Microbiol.">
        <title>The Global Catalogue of Microorganisms (GCM) 10K type strain sequencing project: providing services to taxonomists for standard genome sequencing and annotation.</title>
        <authorList>
            <consortium name="The Broad Institute Genomics Platform"/>
            <consortium name="The Broad Institute Genome Sequencing Center for Infectious Disease"/>
            <person name="Wu L."/>
            <person name="Ma J."/>
        </authorList>
    </citation>
    <scope>NUCLEOTIDE SEQUENCE [LARGE SCALE GENOMIC DNA]</scope>
    <source>
        <strain evidence="3">KCTC 22671</strain>
    </source>
</reference>
<evidence type="ECO:0000313" key="2">
    <source>
        <dbReference type="EMBL" id="MFD2892338.1"/>
    </source>
</evidence>
<proteinExistence type="predicted"/>
<feature type="transmembrane region" description="Helical" evidence="1">
    <location>
        <begin position="105"/>
        <end position="126"/>
    </location>
</feature>
<keyword evidence="1" id="KW-0812">Transmembrane</keyword>